<keyword evidence="2" id="KW-1187">Viral budding via the host ESCRT complexes</keyword>
<evidence type="ECO:0000256" key="2">
    <source>
        <dbReference type="ARBA" id="ARBA00022462"/>
    </source>
</evidence>
<evidence type="ECO:0000313" key="9">
    <source>
        <dbReference type="Proteomes" id="UP000269221"/>
    </source>
</evidence>
<dbReference type="PROSITE" id="PS50158">
    <property type="entry name" value="ZF_CCHC"/>
    <property type="match status" value="1"/>
</dbReference>
<dbReference type="InterPro" id="IPR045345">
    <property type="entry name" value="Gag_p24_C"/>
</dbReference>
<dbReference type="InterPro" id="IPR036875">
    <property type="entry name" value="Znf_CCHC_sf"/>
</dbReference>
<feature type="region of interest" description="Disordered" evidence="6">
    <location>
        <begin position="164"/>
        <end position="195"/>
    </location>
</feature>
<evidence type="ECO:0000256" key="1">
    <source>
        <dbReference type="ARBA" id="ARBA00019628"/>
    </source>
</evidence>
<dbReference type="GO" id="GO:0008270">
    <property type="term" value="F:zinc ion binding"/>
    <property type="evidence" value="ECO:0007669"/>
    <property type="project" value="UniProtKB-KW"/>
</dbReference>
<dbReference type="EMBL" id="QRBI01000131">
    <property type="protein sequence ID" value="RMC03218.1"/>
    <property type="molecule type" value="Genomic_DNA"/>
</dbReference>
<dbReference type="InterPro" id="IPR050195">
    <property type="entry name" value="Primate_lentivir_Gag_pol-like"/>
</dbReference>
<evidence type="ECO:0000256" key="3">
    <source>
        <dbReference type="ARBA" id="ARBA00022581"/>
    </source>
</evidence>
<feature type="compositionally biased region" description="Basic residues" evidence="6">
    <location>
        <begin position="183"/>
        <end position="195"/>
    </location>
</feature>
<evidence type="ECO:0000256" key="5">
    <source>
        <dbReference type="PROSITE-ProRule" id="PRU00047"/>
    </source>
</evidence>
<dbReference type="SUPFAM" id="SSF57756">
    <property type="entry name" value="Retrovirus zinc finger-like domains"/>
    <property type="match status" value="1"/>
</dbReference>
<dbReference type="Gene3D" id="4.10.60.10">
    <property type="entry name" value="Zinc finger, CCHC-type"/>
    <property type="match status" value="1"/>
</dbReference>
<dbReference type="OrthoDB" id="9398000at2759"/>
<keyword evidence="4" id="KW-1188">Viral release from host cell</keyword>
<dbReference type="InterPro" id="IPR001878">
    <property type="entry name" value="Znf_CCHC"/>
</dbReference>
<proteinExistence type="predicted"/>
<dbReference type="InterPro" id="IPR008916">
    <property type="entry name" value="Retrov_capsid_C"/>
</dbReference>
<sequence>MRAEFTQLTHRMVHDYPTGRSGKTPQVGAMAEITGSNVNIKQCASENFLQFVNWLRAQIERQVQDPMAQAKLIKEMAQWNANETCRRVILGLPIDLSPTLAQIIEACTKKAELFSIPKRKPGSINPRTAAAVSSEMKWQQKSAGQLQHTICFQCKKPGHFIKECPQSQQQKKKHQKDGTTNNKKTRTRVRARAVP</sequence>
<dbReference type="SUPFAM" id="SSF47353">
    <property type="entry name" value="Retrovirus capsid dimerization domain-like"/>
    <property type="match status" value="1"/>
</dbReference>
<keyword evidence="5" id="KW-0863">Zinc-finger</keyword>
<protein>
    <recommendedName>
        <fullName evidence="1">Gag polyprotein</fullName>
    </recommendedName>
</protein>
<reference evidence="8 9" key="1">
    <citation type="submission" date="2018-07" db="EMBL/GenBank/DDBJ databases">
        <title>A high quality draft genome assembly of the barn swallow (H. rustica rustica).</title>
        <authorList>
            <person name="Formenti G."/>
            <person name="Chiara M."/>
            <person name="Poveda L."/>
            <person name="Francoijs K.-J."/>
            <person name="Bonisoli-Alquati A."/>
            <person name="Canova L."/>
            <person name="Gianfranceschi L."/>
            <person name="Horner D.S."/>
            <person name="Saino N."/>
        </authorList>
    </citation>
    <scope>NUCLEOTIDE SEQUENCE [LARGE SCALE GENOMIC DNA]</scope>
    <source>
        <strain evidence="8">Chelidonia</strain>
        <tissue evidence="8">Blood</tissue>
    </source>
</reference>
<name>A0A3M0JQB8_HIRRU</name>
<dbReference type="PANTHER" id="PTHR40389">
    <property type="entry name" value="ENDOGENOUS RETROVIRUS GROUP K MEMBER 24 GAG POLYPROTEIN-RELATED"/>
    <property type="match status" value="1"/>
</dbReference>
<gene>
    <name evidence="8" type="ORF">DUI87_20412</name>
</gene>
<keyword evidence="9" id="KW-1185">Reference proteome</keyword>
<evidence type="ECO:0000256" key="4">
    <source>
        <dbReference type="ARBA" id="ARBA00022637"/>
    </source>
</evidence>
<keyword evidence="4" id="KW-1198">Viral budding</keyword>
<dbReference type="SMART" id="SM00343">
    <property type="entry name" value="ZnF_C2HC"/>
    <property type="match status" value="1"/>
</dbReference>
<dbReference type="GO" id="GO:0039702">
    <property type="term" value="P:viral budding via host ESCRT complex"/>
    <property type="evidence" value="ECO:0007669"/>
    <property type="project" value="UniProtKB-KW"/>
</dbReference>
<dbReference type="PANTHER" id="PTHR40389:SF4">
    <property type="match status" value="1"/>
</dbReference>
<comment type="caution">
    <text evidence="8">The sequence shown here is derived from an EMBL/GenBank/DDBJ whole genome shotgun (WGS) entry which is preliminary data.</text>
</comment>
<evidence type="ECO:0000259" key="7">
    <source>
        <dbReference type="PROSITE" id="PS50158"/>
    </source>
</evidence>
<dbReference type="Proteomes" id="UP000269221">
    <property type="component" value="Unassembled WGS sequence"/>
</dbReference>
<keyword evidence="5" id="KW-0862">Zinc</keyword>
<dbReference type="Pfam" id="PF00098">
    <property type="entry name" value="zf-CCHC"/>
    <property type="match status" value="1"/>
</dbReference>
<accession>A0A3M0JQB8</accession>
<dbReference type="GO" id="GO:0003676">
    <property type="term" value="F:nucleic acid binding"/>
    <property type="evidence" value="ECO:0007669"/>
    <property type="project" value="InterPro"/>
</dbReference>
<feature type="domain" description="CCHC-type" evidence="7">
    <location>
        <begin position="151"/>
        <end position="166"/>
    </location>
</feature>
<evidence type="ECO:0000313" key="8">
    <source>
        <dbReference type="EMBL" id="RMC03218.1"/>
    </source>
</evidence>
<keyword evidence="3" id="KW-0945">Host-virus interaction</keyword>
<dbReference type="AlphaFoldDB" id="A0A3M0JQB8"/>
<keyword evidence="5" id="KW-0479">Metal-binding</keyword>
<dbReference type="Gene3D" id="1.10.1200.30">
    <property type="match status" value="1"/>
</dbReference>
<dbReference type="Pfam" id="PF19317">
    <property type="entry name" value="Gag_p24_C"/>
    <property type="match status" value="1"/>
</dbReference>
<organism evidence="8 9">
    <name type="scientific">Hirundo rustica rustica</name>
    <dbReference type="NCBI Taxonomy" id="333673"/>
    <lineage>
        <taxon>Eukaryota</taxon>
        <taxon>Metazoa</taxon>
        <taxon>Chordata</taxon>
        <taxon>Craniata</taxon>
        <taxon>Vertebrata</taxon>
        <taxon>Euteleostomi</taxon>
        <taxon>Archelosauria</taxon>
        <taxon>Archosauria</taxon>
        <taxon>Dinosauria</taxon>
        <taxon>Saurischia</taxon>
        <taxon>Theropoda</taxon>
        <taxon>Coelurosauria</taxon>
        <taxon>Aves</taxon>
        <taxon>Neognathae</taxon>
        <taxon>Neoaves</taxon>
        <taxon>Telluraves</taxon>
        <taxon>Australaves</taxon>
        <taxon>Passeriformes</taxon>
        <taxon>Sylvioidea</taxon>
        <taxon>Hirundinidae</taxon>
        <taxon>Hirundo</taxon>
    </lineage>
</organism>
<evidence type="ECO:0000256" key="6">
    <source>
        <dbReference type="SAM" id="MobiDB-lite"/>
    </source>
</evidence>